<evidence type="ECO:0000313" key="4">
    <source>
        <dbReference type="Proteomes" id="UP000233551"/>
    </source>
</evidence>
<feature type="region of interest" description="Disordered" evidence="1">
    <location>
        <begin position="166"/>
        <end position="235"/>
    </location>
</feature>
<evidence type="ECO:0000313" key="3">
    <source>
        <dbReference type="EMBL" id="PKI36071.1"/>
    </source>
</evidence>
<evidence type="ECO:0000256" key="1">
    <source>
        <dbReference type="SAM" id="MobiDB-lite"/>
    </source>
</evidence>
<gene>
    <name evidence="3" type="ORF">CRG98_043542</name>
</gene>
<reference evidence="3 4" key="1">
    <citation type="submission" date="2017-11" db="EMBL/GenBank/DDBJ databases">
        <title>De-novo sequencing of pomegranate (Punica granatum L.) genome.</title>
        <authorList>
            <person name="Akparov Z."/>
            <person name="Amiraslanov A."/>
            <person name="Hajiyeva S."/>
            <person name="Abbasov M."/>
            <person name="Kaur K."/>
            <person name="Hamwieh A."/>
            <person name="Solovyev V."/>
            <person name="Salamov A."/>
            <person name="Braich B."/>
            <person name="Kosarev P."/>
            <person name="Mahmoud A."/>
            <person name="Hajiyev E."/>
            <person name="Babayeva S."/>
            <person name="Izzatullayeva V."/>
            <person name="Mammadov A."/>
            <person name="Mammadov A."/>
            <person name="Sharifova S."/>
            <person name="Ojaghi J."/>
            <person name="Eynullazada K."/>
            <person name="Bayramov B."/>
            <person name="Abdulazimova A."/>
            <person name="Shahmuradov I."/>
        </authorList>
    </citation>
    <scope>NUCLEOTIDE SEQUENCE [LARGE SCALE GENOMIC DNA]</scope>
    <source>
        <strain evidence="4">cv. AG2017</strain>
        <tissue evidence="3">Leaf</tissue>
    </source>
</reference>
<comment type="caution">
    <text evidence="3">The sequence shown here is derived from an EMBL/GenBank/DDBJ whole genome shotgun (WGS) entry which is preliminary data.</text>
</comment>
<proteinExistence type="predicted"/>
<feature type="domain" description="Myb/SANT-like" evidence="2">
    <location>
        <begin position="13"/>
        <end position="101"/>
    </location>
</feature>
<dbReference type="InterPro" id="IPR045026">
    <property type="entry name" value="LIMYB"/>
</dbReference>
<dbReference type="EMBL" id="PGOL01005039">
    <property type="protein sequence ID" value="PKI36071.1"/>
    <property type="molecule type" value="Genomic_DNA"/>
</dbReference>
<name>A0A2I0HWL0_PUNGR</name>
<organism evidence="3 4">
    <name type="scientific">Punica granatum</name>
    <name type="common">Pomegranate</name>
    <dbReference type="NCBI Taxonomy" id="22663"/>
    <lineage>
        <taxon>Eukaryota</taxon>
        <taxon>Viridiplantae</taxon>
        <taxon>Streptophyta</taxon>
        <taxon>Embryophyta</taxon>
        <taxon>Tracheophyta</taxon>
        <taxon>Spermatophyta</taxon>
        <taxon>Magnoliopsida</taxon>
        <taxon>eudicotyledons</taxon>
        <taxon>Gunneridae</taxon>
        <taxon>Pentapetalae</taxon>
        <taxon>rosids</taxon>
        <taxon>malvids</taxon>
        <taxon>Myrtales</taxon>
        <taxon>Lythraceae</taxon>
        <taxon>Punica</taxon>
    </lineage>
</organism>
<accession>A0A2I0HWL0</accession>
<dbReference type="AlphaFoldDB" id="A0A2I0HWL0"/>
<dbReference type="PANTHER" id="PTHR47584:SF19">
    <property type="entry name" value="L10-INTERACTING MYB DOMAIN-CONTAINING PROTEIN-LIKE"/>
    <property type="match status" value="1"/>
</dbReference>
<protein>
    <recommendedName>
        <fullName evidence="2">Myb/SANT-like domain-containing protein</fullName>
    </recommendedName>
</protein>
<dbReference type="InterPro" id="IPR024752">
    <property type="entry name" value="Myb/SANT-like_dom"/>
</dbReference>
<sequence>MASRGGGNSNQMKWSQPMEKFFLQRVLQKVRSNIPFQTYDWEDIDAEIQQRFDVCWGVNRLKLKLKKDKMAFEKFTALINRTGAGWDPLTRTISADDDFWRPFCQRGSVSMYTGFRKHGLPHYELLEEIFGKTAVTGAVRRASTDLPPTSSKGRGIEQCLRTPRIGRSRAQMNLEEETDSLSNPPGSLMHGEPPLQPGERGKGKKDRMEKIVGVIGKSLRSKTDPSRPSSKRSKSAIIPVKIDEFSNPACLTVLNEMRQEEGVTDRQWLAAMKSFKDPHIREGFIMMPPSVRSLWLNEEAGE</sequence>
<dbReference type="PANTHER" id="PTHR47584">
    <property type="match status" value="1"/>
</dbReference>
<dbReference type="Pfam" id="PF12776">
    <property type="entry name" value="Myb_DNA-bind_3"/>
    <property type="match status" value="1"/>
</dbReference>
<keyword evidence="4" id="KW-1185">Reference proteome</keyword>
<evidence type="ECO:0000259" key="2">
    <source>
        <dbReference type="Pfam" id="PF12776"/>
    </source>
</evidence>
<dbReference type="Proteomes" id="UP000233551">
    <property type="component" value="Unassembled WGS sequence"/>
</dbReference>